<keyword evidence="2" id="KW-0472">Membrane</keyword>
<dbReference type="InParanoid" id="A0A6C2YJ19"/>
<proteinExistence type="predicted"/>
<feature type="transmembrane region" description="Helical" evidence="2">
    <location>
        <begin position="66"/>
        <end position="84"/>
    </location>
</feature>
<reference evidence="3" key="1">
    <citation type="submission" date="2019-04" db="EMBL/GenBank/DDBJ databases">
        <authorList>
            <consortium name="Science for Life Laboratories"/>
        </authorList>
    </citation>
    <scope>NUCLEOTIDE SEQUENCE</scope>
    <source>
        <strain evidence="3">MBLW1</strain>
    </source>
</reference>
<accession>A0A6C2YJ19</accession>
<feature type="compositionally biased region" description="Acidic residues" evidence="1">
    <location>
        <begin position="10"/>
        <end position="23"/>
    </location>
</feature>
<evidence type="ECO:0000256" key="1">
    <source>
        <dbReference type="SAM" id="MobiDB-lite"/>
    </source>
</evidence>
<sequence>MARRESWNRDDDEDDFDDESEDAEPIVCPNCRRHNDPNAEACRYCGYFLDDDLESDELPPRTSQPMWVVLTALVLLGLMLWGLLF</sequence>
<dbReference type="Proteomes" id="UP000464378">
    <property type="component" value="Chromosome"/>
</dbReference>
<evidence type="ECO:0000256" key="2">
    <source>
        <dbReference type="SAM" id="Phobius"/>
    </source>
</evidence>
<feature type="region of interest" description="Disordered" evidence="1">
    <location>
        <begin position="1"/>
        <end position="23"/>
    </location>
</feature>
<evidence type="ECO:0000313" key="4">
    <source>
        <dbReference type="Proteomes" id="UP000464378"/>
    </source>
</evidence>
<gene>
    <name evidence="3" type="ORF">GMBLW1_24200</name>
</gene>
<protein>
    <submittedName>
        <fullName evidence="3">Uncharacterized protein</fullName>
    </submittedName>
</protein>
<dbReference type="InterPro" id="IPR038587">
    <property type="entry name" value="Ribosomal_eL40_sf"/>
</dbReference>
<keyword evidence="4" id="KW-1185">Reference proteome</keyword>
<dbReference type="KEGG" id="tim:GMBLW1_24200"/>
<dbReference type="AlphaFoldDB" id="A0A6C2YJ19"/>
<name>A0A6C2YJ19_9BACT</name>
<dbReference type="EMBL" id="LR586016">
    <property type="protein sequence ID" value="VIP01540.1"/>
    <property type="molecule type" value="Genomic_DNA"/>
</dbReference>
<organism evidence="3">
    <name type="scientific">Tuwongella immobilis</name>
    <dbReference type="NCBI Taxonomy" id="692036"/>
    <lineage>
        <taxon>Bacteria</taxon>
        <taxon>Pseudomonadati</taxon>
        <taxon>Planctomycetota</taxon>
        <taxon>Planctomycetia</taxon>
        <taxon>Gemmatales</taxon>
        <taxon>Gemmataceae</taxon>
        <taxon>Tuwongella</taxon>
    </lineage>
</organism>
<keyword evidence="2" id="KW-1133">Transmembrane helix</keyword>
<dbReference type="EMBL" id="LR593887">
    <property type="protein sequence ID" value="VTR98712.1"/>
    <property type="molecule type" value="Genomic_DNA"/>
</dbReference>
<dbReference type="RefSeq" id="WP_162656731.1">
    <property type="nucleotide sequence ID" value="NZ_LR593887.1"/>
</dbReference>
<keyword evidence="2" id="KW-0812">Transmembrane</keyword>
<evidence type="ECO:0000313" key="3">
    <source>
        <dbReference type="EMBL" id="VIP01540.1"/>
    </source>
</evidence>
<dbReference type="Gene3D" id="4.10.1060.50">
    <property type="match status" value="1"/>
</dbReference>